<dbReference type="EnsemblMetazoa" id="ISCW014897-RA">
    <property type="protein sequence ID" value="ISCW014897-PA"/>
    <property type="gene ID" value="ISCW014897"/>
</dbReference>
<comment type="subcellular location">
    <subcellularLocation>
        <location evidence="1">Cell membrane</location>
        <topology evidence="1">Multi-pass membrane protein</topology>
    </subcellularLocation>
</comment>
<keyword evidence="7" id="KW-0807">Transducer</keyword>
<comment type="similarity">
    <text evidence="2">Belongs to the G-protein coupled receptor 3 family.</text>
</comment>
<keyword evidence="8" id="KW-0812">Transmembrane</keyword>
<evidence type="ECO:0000256" key="7">
    <source>
        <dbReference type="ARBA" id="ARBA00023224"/>
    </source>
</evidence>
<dbReference type="PaxDb" id="6945-B7QJD6"/>
<evidence type="ECO:0000313" key="9">
    <source>
        <dbReference type="EMBL" id="EEC18958.1"/>
    </source>
</evidence>
<keyword evidence="6" id="KW-0325">Glycoprotein</keyword>
<feature type="transmembrane region" description="Helical" evidence="8">
    <location>
        <begin position="86"/>
        <end position="106"/>
    </location>
</feature>
<dbReference type="EMBL" id="DS951552">
    <property type="protein sequence ID" value="EEC18958.1"/>
    <property type="molecule type" value="Genomic_DNA"/>
</dbReference>
<proteinExistence type="inferred from homology"/>
<dbReference type="GO" id="GO:0005886">
    <property type="term" value="C:plasma membrane"/>
    <property type="evidence" value="ECO:0007669"/>
    <property type="project" value="UniProtKB-SubCell"/>
</dbReference>
<organism>
    <name type="scientific">Ixodes scapularis</name>
    <name type="common">Black-legged tick</name>
    <name type="synonym">Deer tick</name>
    <dbReference type="NCBI Taxonomy" id="6945"/>
    <lineage>
        <taxon>Eukaryota</taxon>
        <taxon>Metazoa</taxon>
        <taxon>Ecdysozoa</taxon>
        <taxon>Arthropoda</taxon>
        <taxon>Chelicerata</taxon>
        <taxon>Arachnida</taxon>
        <taxon>Acari</taxon>
        <taxon>Parasitiformes</taxon>
        <taxon>Ixodida</taxon>
        <taxon>Ixodoidea</taxon>
        <taxon>Ixodidae</taxon>
        <taxon>Ixodinae</taxon>
        <taxon>Ixodes</taxon>
    </lineage>
</organism>
<dbReference type="InterPro" id="IPR043458">
    <property type="entry name" value="GPR158/179"/>
</dbReference>
<evidence type="ECO:0000256" key="6">
    <source>
        <dbReference type="ARBA" id="ARBA00023180"/>
    </source>
</evidence>
<keyword evidence="3" id="KW-1003">Cell membrane</keyword>
<dbReference type="PANTHER" id="PTHR32546:SF26">
    <property type="entry name" value="SMOG, ISOFORM D"/>
    <property type="match status" value="1"/>
</dbReference>
<dbReference type="Proteomes" id="UP000001555">
    <property type="component" value="Unassembled WGS sequence"/>
</dbReference>
<evidence type="ECO:0000256" key="1">
    <source>
        <dbReference type="ARBA" id="ARBA00004651"/>
    </source>
</evidence>
<keyword evidence="8" id="KW-0472">Membrane</keyword>
<dbReference type="VEuPathDB" id="VectorBase:ISCI014897"/>
<dbReference type="VEuPathDB" id="VectorBase:ISCW014897"/>
<keyword evidence="11" id="KW-1185">Reference proteome</keyword>
<keyword evidence="4" id="KW-0297">G-protein coupled receptor</keyword>
<dbReference type="PANTHER" id="PTHR32546">
    <property type="entry name" value="G-PROTEIN COUPLED RECEPTOR 158-RELATED"/>
    <property type="match status" value="1"/>
</dbReference>
<dbReference type="HOGENOM" id="CLU_130077_0_0_1"/>
<keyword evidence="5" id="KW-0675">Receptor</keyword>
<evidence type="ECO:0000256" key="5">
    <source>
        <dbReference type="ARBA" id="ARBA00023170"/>
    </source>
</evidence>
<dbReference type="InParanoid" id="B7QJD6"/>
<dbReference type="EMBL" id="ABJB011046701">
    <property type="status" value="NOT_ANNOTATED_CDS"/>
    <property type="molecule type" value="Genomic_DNA"/>
</dbReference>
<evidence type="ECO:0000256" key="4">
    <source>
        <dbReference type="ARBA" id="ARBA00023040"/>
    </source>
</evidence>
<evidence type="ECO:0000256" key="3">
    <source>
        <dbReference type="ARBA" id="ARBA00022475"/>
    </source>
</evidence>
<dbReference type="GO" id="GO:0004930">
    <property type="term" value="F:G protein-coupled receptor activity"/>
    <property type="evidence" value="ECO:0007669"/>
    <property type="project" value="UniProtKB-KW"/>
</dbReference>
<reference evidence="9 11" key="1">
    <citation type="submission" date="2008-03" db="EMBL/GenBank/DDBJ databases">
        <title>Annotation of Ixodes scapularis.</title>
        <authorList>
            <consortium name="Ixodes scapularis Genome Project Consortium"/>
            <person name="Caler E."/>
            <person name="Hannick L.I."/>
            <person name="Bidwell S."/>
            <person name="Joardar V."/>
            <person name="Thiagarajan M."/>
            <person name="Amedeo P."/>
            <person name="Galinsky K.J."/>
            <person name="Schobel S."/>
            <person name="Inman J."/>
            <person name="Hostetler J."/>
            <person name="Miller J."/>
            <person name="Hammond M."/>
            <person name="Megy K."/>
            <person name="Lawson D."/>
            <person name="Kodira C."/>
            <person name="Sutton G."/>
            <person name="Meyer J."/>
            <person name="Hill C.A."/>
            <person name="Birren B."/>
            <person name="Nene V."/>
            <person name="Collins F."/>
            <person name="Alarcon-Chaidez F."/>
            <person name="Wikel S."/>
            <person name="Strausberg R."/>
        </authorList>
    </citation>
    <scope>NUCLEOTIDE SEQUENCE [LARGE SCALE GENOMIC DNA]</scope>
    <source>
        <strain evidence="11">Wikel</strain>
        <strain evidence="9">Wikel colony</strain>
    </source>
</reference>
<keyword evidence="8" id="KW-1133">Transmembrane helix</keyword>
<reference evidence="10" key="2">
    <citation type="submission" date="2020-05" db="UniProtKB">
        <authorList>
            <consortium name="EnsemblMetazoa"/>
        </authorList>
    </citation>
    <scope>IDENTIFICATION</scope>
    <source>
        <strain evidence="10">wikel</strain>
    </source>
</reference>
<evidence type="ECO:0008006" key="12">
    <source>
        <dbReference type="Google" id="ProtNLM"/>
    </source>
</evidence>
<dbReference type="AlphaFoldDB" id="B7QJD6"/>
<name>B7QJD6_IXOSC</name>
<evidence type="ECO:0000313" key="11">
    <source>
        <dbReference type="Proteomes" id="UP000001555"/>
    </source>
</evidence>
<accession>B7QJD6</accession>
<gene>
    <name evidence="9" type="ORF">IscW_ISCW014897</name>
</gene>
<evidence type="ECO:0000256" key="8">
    <source>
        <dbReference type="SAM" id="Phobius"/>
    </source>
</evidence>
<dbReference type="OrthoDB" id="5823771at2759"/>
<dbReference type="VEuPathDB" id="VectorBase:ISCP_016083"/>
<protein>
    <recommendedName>
        <fullName evidence="12">EGF-like domain-containing protein</fullName>
    </recommendedName>
</protein>
<evidence type="ECO:0000313" key="10">
    <source>
        <dbReference type="EnsemblMetazoa" id="ISCW014897-PA"/>
    </source>
</evidence>
<dbReference type="EMBL" id="ABJB011065373">
    <property type="status" value="NOT_ANNOTATED_CDS"/>
    <property type="molecule type" value="Genomic_DNA"/>
</dbReference>
<sequence length="120" mass="13034">MDSCEASQGLGFRRGSYRCRCKEGFYAPGVVQAPGDSGGAGEMVGEALEASGEAFHCLPCPARCGNACQEEGQACFVQYNMAWRSLALGLQSFCTTVTLVLMVIVFRLRKSKTTNEYDQR</sequence>
<evidence type="ECO:0000256" key="2">
    <source>
        <dbReference type="ARBA" id="ARBA00007242"/>
    </source>
</evidence>